<dbReference type="GO" id="GO:0030170">
    <property type="term" value="F:pyridoxal phosphate binding"/>
    <property type="evidence" value="ECO:0007669"/>
    <property type="project" value="InterPro"/>
</dbReference>
<dbReference type="PROSITE" id="PS00105">
    <property type="entry name" value="AA_TRANSFER_CLASS_1"/>
    <property type="match status" value="1"/>
</dbReference>
<protein>
    <recommendedName>
        <fullName evidence="8">Aspartate aminotransferase</fullName>
        <ecNumber evidence="8">2.6.1.1</ecNumber>
    </recommendedName>
</protein>
<evidence type="ECO:0000256" key="7">
    <source>
        <dbReference type="ARBA" id="ARBA00049185"/>
    </source>
</evidence>
<evidence type="ECO:0000256" key="5">
    <source>
        <dbReference type="ARBA" id="ARBA00022679"/>
    </source>
</evidence>
<evidence type="ECO:0000256" key="8">
    <source>
        <dbReference type="RuleBase" id="RU000480"/>
    </source>
</evidence>
<keyword evidence="6" id="KW-0663">Pyridoxal phosphate</keyword>
<keyword evidence="4 8" id="KW-0032">Aminotransferase</keyword>
<dbReference type="AlphaFoldDB" id="A0AAN0JRF9"/>
<reference evidence="10" key="2">
    <citation type="submission" date="2024-06" db="UniProtKB">
        <authorList>
            <consortium name="EnsemblMetazoa"/>
        </authorList>
    </citation>
    <scope>IDENTIFICATION</scope>
</reference>
<comment type="miscellaneous">
    <text evidence="8">In eukaryotes there are cytoplasmic, mitochondrial and chloroplastic isozymes.</text>
</comment>
<dbReference type="InterPro" id="IPR004839">
    <property type="entry name" value="Aminotransferase_I/II_large"/>
</dbReference>
<evidence type="ECO:0000256" key="1">
    <source>
        <dbReference type="ARBA" id="ARBA00001933"/>
    </source>
</evidence>
<dbReference type="Gene3D" id="3.90.1150.10">
    <property type="entry name" value="Aspartate Aminotransferase, domain 1"/>
    <property type="match status" value="1"/>
</dbReference>
<evidence type="ECO:0000313" key="10">
    <source>
        <dbReference type="EnsemblMetazoa" id="XP_019859433.1"/>
    </source>
</evidence>
<evidence type="ECO:0000256" key="6">
    <source>
        <dbReference type="ARBA" id="ARBA00022898"/>
    </source>
</evidence>
<feature type="domain" description="Aminotransferase class I/classII large" evidence="9">
    <location>
        <begin position="52"/>
        <end position="415"/>
    </location>
</feature>
<dbReference type="SUPFAM" id="SSF53383">
    <property type="entry name" value="PLP-dependent transferases"/>
    <property type="match status" value="1"/>
</dbReference>
<evidence type="ECO:0000259" key="9">
    <source>
        <dbReference type="Pfam" id="PF00155"/>
    </source>
</evidence>
<keyword evidence="5 8" id="KW-0808">Transferase</keyword>
<reference evidence="11" key="1">
    <citation type="journal article" date="2010" name="Nature">
        <title>The Amphimedon queenslandica genome and the evolution of animal complexity.</title>
        <authorList>
            <person name="Srivastava M."/>
            <person name="Simakov O."/>
            <person name="Chapman J."/>
            <person name="Fahey B."/>
            <person name="Gauthier M.E."/>
            <person name="Mitros T."/>
            <person name="Richards G.S."/>
            <person name="Conaco C."/>
            <person name="Dacre M."/>
            <person name="Hellsten U."/>
            <person name="Larroux C."/>
            <person name="Putnam N.H."/>
            <person name="Stanke M."/>
            <person name="Adamska M."/>
            <person name="Darling A."/>
            <person name="Degnan S.M."/>
            <person name="Oakley T.H."/>
            <person name="Plachetzki D.C."/>
            <person name="Zhai Y."/>
            <person name="Adamski M."/>
            <person name="Calcino A."/>
            <person name="Cummins S.F."/>
            <person name="Goodstein D.M."/>
            <person name="Harris C."/>
            <person name="Jackson D.J."/>
            <person name="Leys S.P."/>
            <person name="Shu S."/>
            <person name="Woodcroft B.J."/>
            <person name="Vervoort M."/>
            <person name="Kosik K.S."/>
            <person name="Manning G."/>
            <person name="Degnan B.M."/>
            <person name="Rokhsar D.S."/>
        </authorList>
    </citation>
    <scope>NUCLEOTIDE SEQUENCE [LARGE SCALE GENOMIC DNA]</scope>
</reference>
<evidence type="ECO:0000313" key="11">
    <source>
        <dbReference type="Proteomes" id="UP000007879"/>
    </source>
</evidence>
<proteinExistence type="inferred from homology"/>
<dbReference type="EC" id="2.6.1.1" evidence="8"/>
<comment type="subunit">
    <text evidence="3 8">Homodimer.</text>
</comment>
<dbReference type="InterPro" id="IPR000796">
    <property type="entry name" value="Asp_trans"/>
</dbReference>
<dbReference type="PANTHER" id="PTHR11879">
    <property type="entry name" value="ASPARTATE AMINOTRANSFERASE"/>
    <property type="match status" value="1"/>
</dbReference>
<dbReference type="GO" id="GO:0004069">
    <property type="term" value="F:L-aspartate:2-oxoglutarate aminotransferase activity"/>
    <property type="evidence" value="ECO:0007669"/>
    <property type="project" value="UniProtKB-EC"/>
</dbReference>
<dbReference type="PRINTS" id="PR00799">
    <property type="entry name" value="TRANSAMINASE"/>
</dbReference>
<dbReference type="FunFam" id="3.40.640.10:FF:000066">
    <property type="entry name" value="Aspartate aminotransferase"/>
    <property type="match status" value="1"/>
</dbReference>
<dbReference type="EnsemblMetazoa" id="XM_020003874.1">
    <property type="protein sequence ID" value="XP_019859433.1"/>
    <property type="gene ID" value="LOC100637855"/>
</dbReference>
<dbReference type="Gene3D" id="3.40.640.10">
    <property type="entry name" value="Type I PLP-dependent aspartate aminotransferase-like (Major domain)"/>
    <property type="match status" value="1"/>
</dbReference>
<evidence type="ECO:0000256" key="2">
    <source>
        <dbReference type="ARBA" id="ARBA00007441"/>
    </source>
</evidence>
<gene>
    <name evidence="10" type="primary">100637855</name>
</gene>
<dbReference type="CDD" id="cd00609">
    <property type="entry name" value="AAT_like"/>
    <property type="match status" value="1"/>
</dbReference>
<evidence type="ECO:0000256" key="3">
    <source>
        <dbReference type="ARBA" id="ARBA00011738"/>
    </source>
</evidence>
<dbReference type="PANTHER" id="PTHR11879:SF22">
    <property type="entry name" value="ASPARTATE AMINOTRANSFERASE, MITOCHONDRIAL"/>
    <property type="match status" value="1"/>
</dbReference>
<dbReference type="InterPro" id="IPR015421">
    <property type="entry name" value="PyrdxlP-dep_Trfase_major"/>
</dbReference>
<comment type="similarity">
    <text evidence="2">Belongs to the class-I pyridoxal-phosphate-dependent aminotransferase family.</text>
</comment>
<dbReference type="InterPro" id="IPR004838">
    <property type="entry name" value="NHTrfase_class1_PyrdxlP-BS"/>
</dbReference>
<dbReference type="Pfam" id="PF00155">
    <property type="entry name" value="Aminotran_1_2"/>
    <property type="match status" value="1"/>
</dbReference>
<sequence length="434" mass="48929">MAMLRTSLRSFLSFPTRAAVVRASSWWSGVEVGPPDPIFGLLEAYNKDERTNKVNLTVGAYRDDQGKPYVLNVVKQIERDNLDKYKEKEYAGILGYPSFHRAAIEFALTPQEKHVKENLYVSAQAIGGTGALRIIALFLAKFFPHQKTIYVPAPTWGNHAPVFRSSGLNVETYRHFKPETCGFDSEACYEDLRKIPDNSLILFHACGHNPTGIDPTLDEWSQLSKICKEKNHYVFMDMAYQGFSTGDLDRDASALRLFVRDGHQLSYAQSFSKNMGLYGERVGAVTILCDTPEEKAALESQLKIIVRPMYSNPPINGARIATEILTNENYRSQWLVEMKNMADRITSMRTSLKDALAKHGSTLDWSHVTKQIGMFCFSGLSAEKVDALRNDYGIYMTRDGRISMPALCSSNVDYLDYNTIGRDILRGPVWLVVE</sequence>
<comment type="catalytic activity">
    <reaction evidence="7 8">
        <text>L-aspartate + 2-oxoglutarate = oxaloacetate + L-glutamate</text>
        <dbReference type="Rhea" id="RHEA:21824"/>
        <dbReference type="ChEBI" id="CHEBI:16452"/>
        <dbReference type="ChEBI" id="CHEBI:16810"/>
        <dbReference type="ChEBI" id="CHEBI:29985"/>
        <dbReference type="ChEBI" id="CHEBI:29991"/>
        <dbReference type="EC" id="2.6.1.1"/>
    </reaction>
</comment>
<organism evidence="10 11">
    <name type="scientific">Amphimedon queenslandica</name>
    <name type="common">Sponge</name>
    <dbReference type="NCBI Taxonomy" id="400682"/>
    <lineage>
        <taxon>Eukaryota</taxon>
        <taxon>Metazoa</taxon>
        <taxon>Porifera</taxon>
        <taxon>Demospongiae</taxon>
        <taxon>Heteroscleromorpha</taxon>
        <taxon>Haplosclerida</taxon>
        <taxon>Niphatidae</taxon>
        <taxon>Amphimedon</taxon>
    </lineage>
</organism>
<comment type="cofactor">
    <cofactor evidence="1">
        <name>pyridoxal 5'-phosphate</name>
        <dbReference type="ChEBI" id="CHEBI:597326"/>
    </cofactor>
</comment>
<dbReference type="FunFam" id="3.90.1150.10:FF:000001">
    <property type="entry name" value="Aspartate aminotransferase"/>
    <property type="match status" value="1"/>
</dbReference>
<dbReference type="Proteomes" id="UP000007879">
    <property type="component" value="Unassembled WGS sequence"/>
</dbReference>
<dbReference type="NCBIfam" id="NF006719">
    <property type="entry name" value="PRK09257.1"/>
    <property type="match status" value="1"/>
</dbReference>
<name>A0AAN0JRF9_AMPQE</name>
<dbReference type="GO" id="GO:0006520">
    <property type="term" value="P:amino acid metabolic process"/>
    <property type="evidence" value="ECO:0007669"/>
    <property type="project" value="InterPro"/>
</dbReference>
<keyword evidence="11" id="KW-1185">Reference proteome</keyword>
<dbReference type="InterPro" id="IPR015424">
    <property type="entry name" value="PyrdxlP-dep_Trfase"/>
</dbReference>
<evidence type="ECO:0000256" key="4">
    <source>
        <dbReference type="ARBA" id="ARBA00022576"/>
    </source>
</evidence>
<dbReference type="GO" id="GO:0005739">
    <property type="term" value="C:mitochondrion"/>
    <property type="evidence" value="ECO:0007669"/>
    <property type="project" value="TreeGrafter"/>
</dbReference>
<dbReference type="InterPro" id="IPR015422">
    <property type="entry name" value="PyrdxlP-dep_Trfase_small"/>
</dbReference>
<accession>A0AAN0JRF9</accession>